<dbReference type="Pfam" id="PF02826">
    <property type="entry name" value="2-Hacid_dh_C"/>
    <property type="match status" value="1"/>
</dbReference>
<evidence type="ECO:0000256" key="3">
    <source>
        <dbReference type="ARBA" id="ARBA00023027"/>
    </source>
</evidence>
<evidence type="ECO:0000259" key="6">
    <source>
        <dbReference type="Pfam" id="PF02826"/>
    </source>
</evidence>
<comment type="similarity">
    <text evidence="1 4">Belongs to the D-isomer specific 2-hydroxyacid dehydrogenase family.</text>
</comment>
<dbReference type="Pfam" id="PF00389">
    <property type="entry name" value="2-Hacid_dh"/>
    <property type="match status" value="1"/>
</dbReference>
<dbReference type="Proteomes" id="UP000043699">
    <property type="component" value="Unassembled WGS sequence"/>
</dbReference>
<dbReference type="GO" id="GO:0016616">
    <property type="term" value="F:oxidoreductase activity, acting on the CH-OH group of donors, NAD or NADP as acceptor"/>
    <property type="evidence" value="ECO:0007669"/>
    <property type="project" value="InterPro"/>
</dbReference>
<dbReference type="GO" id="GO:0051287">
    <property type="term" value="F:NAD binding"/>
    <property type="evidence" value="ECO:0007669"/>
    <property type="project" value="InterPro"/>
</dbReference>
<name>A0A098EML6_9BACL</name>
<dbReference type="Gene3D" id="3.40.50.720">
    <property type="entry name" value="NAD(P)-binding Rossmann-like Domain"/>
    <property type="match status" value="2"/>
</dbReference>
<evidence type="ECO:0000256" key="4">
    <source>
        <dbReference type="RuleBase" id="RU003719"/>
    </source>
</evidence>
<feature type="domain" description="D-isomer specific 2-hydroxyacid dehydrogenase NAD-binding" evidence="6">
    <location>
        <begin position="101"/>
        <end position="275"/>
    </location>
</feature>
<dbReference type="RefSeq" id="WP_052652368.1">
    <property type="nucleotide sequence ID" value="NZ_CCXS01000001.1"/>
</dbReference>
<evidence type="ECO:0000259" key="5">
    <source>
        <dbReference type="Pfam" id="PF00389"/>
    </source>
</evidence>
<dbReference type="AlphaFoldDB" id="A0A098EML6"/>
<dbReference type="STRING" id="1499687.BN1080_02542"/>
<evidence type="ECO:0000256" key="1">
    <source>
        <dbReference type="ARBA" id="ARBA00005854"/>
    </source>
</evidence>
<proteinExistence type="inferred from homology"/>
<dbReference type="SUPFAM" id="SSF51735">
    <property type="entry name" value="NAD(P)-binding Rossmann-fold domains"/>
    <property type="match status" value="1"/>
</dbReference>
<dbReference type="PANTHER" id="PTHR43333:SF1">
    <property type="entry name" value="D-ISOMER SPECIFIC 2-HYDROXYACID DEHYDROGENASE NAD-BINDING DOMAIN-CONTAINING PROTEIN"/>
    <property type="match status" value="1"/>
</dbReference>
<dbReference type="InterPro" id="IPR006140">
    <property type="entry name" value="D-isomer_DH_NAD-bd"/>
</dbReference>
<dbReference type="InterPro" id="IPR006139">
    <property type="entry name" value="D-isomer_2_OHA_DH_cat_dom"/>
</dbReference>
<accession>A0A098EML6</accession>
<evidence type="ECO:0000313" key="7">
    <source>
        <dbReference type="EMBL" id="CEG23544.1"/>
    </source>
</evidence>
<dbReference type="OrthoDB" id="9805416at2"/>
<keyword evidence="7" id="KW-0670">Pyruvate</keyword>
<dbReference type="SUPFAM" id="SSF52283">
    <property type="entry name" value="Formate/glycerate dehydrogenase catalytic domain-like"/>
    <property type="match status" value="1"/>
</dbReference>
<keyword evidence="8" id="KW-1185">Reference proteome</keyword>
<dbReference type="CDD" id="cd05300">
    <property type="entry name" value="2-Hacid_dh_1"/>
    <property type="match status" value="1"/>
</dbReference>
<protein>
    <submittedName>
        <fullName evidence="7">Glyoxylate/hydroxypyruvate reductase B</fullName>
    </submittedName>
</protein>
<organism evidence="7 8">
    <name type="scientific">Planococcus massiliensis</name>
    <dbReference type="NCBI Taxonomy" id="1499687"/>
    <lineage>
        <taxon>Bacteria</taxon>
        <taxon>Bacillati</taxon>
        <taxon>Bacillota</taxon>
        <taxon>Bacilli</taxon>
        <taxon>Bacillales</taxon>
        <taxon>Caryophanaceae</taxon>
        <taxon>Planococcus</taxon>
    </lineage>
</organism>
<dbReference type="EMBL" id="CCXS01000001">
    <property type="protein sequence ID" value="CEG23544.1"/>
    <property type="molecule type" value="Genomic_DNA"/>
</dbReference>
<dbReference type="InterPro" id="IPR036291">
    <property type="entry name" value="NAD(P)-bd_dom_sf"/>
</dbReference>
<keyword evidence="2 4" id="KW-0560">Oxidoreductase</keyword>
<reference evidence="7 8" key="1">
    <citation type="submission" date="2014-09" db="EMBL/GenBank/DDBJ databases">
        <authorList>
            <person name="Urmite Genomes Urmite Genomes"/>
        </authorList>
    </citation>
    <scope>NUCLEOTIDE SEQUENCE [LARGE SCALE GENOMIC DNA]</scope>
    <source>
        <strain evidence="7 8">ES2</strain>
    </source>
</reference>
<evidence type="ECO:0000256" key="2">
    <source>
        <dbReference type="ARBA" id="ARBA00023002"/>
    </source>
</evidence>
<evidence type="ECO:0000313" key="8">
    <source>
        <dbReference type="Proteomes" id="UP000043699"/>
    </source>
</evidence>
<dbReference type="PANTHER" id="PTHR43333">
    <property type="entry name" value="2-HACID_DH_C DOMAIN-CONTAINING PROTEIN"/>
    <property type="match status" value="1"/>
</dbReference>
<feature type="domain" description="D-isomer specific 2-hydroxyacid dehydrogenase catalytic" evidence="5">
    <location>
        <begin position="10"/>
        <end position="308"/>
    </location>
</feature>
<gene>
    <name evidence="7" type="primary">ghrB_3</name>
    <name evidence="7" type="ORF">BN1080_02542</name>
</gene>
<keyword evidence="3" id="KW-0520">NAD</keyword>
<sequence length="313" mass="34930">MEVLFTFVPKDHQQEMLEKEFPNVDFHFTKQDKSRLSHAEIVVTYGEDLTAEDIEKAANLKWIMVASAGVEKMPHKAILEKGITVSNVRGIHKIPMAESVLAHLLSIKRSLPTIYEKQTQREWHRKIRSSELSGSTALIIGPGAIGGEIGRLLQAFGVSTIGCNRSGKQADYMNEMVSFENILEVLPKADTVISVVPSTEETRGMLGSEHFKAMKSQAIFMNFGRGDLVPDDVLVKALNDGEIGYAVLDVFEQEPLPSDHPLWGMENVVVSPHVSSHSGRYVERALEIFAPNLKKWLENNSDLTNQVNMEKGY</sequence>